<comment type="caution">
    <text evidence="3">The sequence shown here is derived from an EMBL/GenBank/DDBJ whole genome shotgun (WGS) entry which is preliminary data.</text>
</comment>
<protein>
    <submittedName>
        <fullName evidence="3">Uncharacterized protein</fullName>
    </submittedName>
</protein>
<dbReference type="RefSeq" id="WP_129785478.1">
    <property type="nucleotide sequence ID" value="NZ_RZHH01000002.1"/>
</dbReference>
<organism evidence="3 4">
    <name type="scientific">Halogeometricum borinquense</name>
    <dbReference type="NCBI Taxonomy" id="60847"/>
    <lineage>
        <taxon>Archaea</taxon>
        <taxon>Methanobacteriati</taxon>
        <taxon>Methanobacteriota</taxon>
        <taxon>Stenosarchaea group</taxon>
        <taxon>Halobacteria</taxon>
        <taxon>Halobacteriales</taxon>
        <taxon>Haloferacaceae</taxon>
        <taxon>Halogeometricum</taxon>
    </lineage>
</organism>
<dbReference type="EMBL" id="RZHH01000002">
    <property type="protein sequence ID" value="RYJ15150.1"/>
    <property type="molecule type" value="Genomic_DNA"/>
</dbReference>
<evidence type="ECO:0000256" key="1">
    <source>
        <dbReference type="SAM" id="MobiDB-lite"/>
    </source>
</evidence>
<evidence type="ECO:0000313" key="4">
    <source>
        <dbReference type="Proteomes" id="UP000294028"/>
    </source>
</evidence>
<dbReference type="AlphaFoldDB" id="A0A482TC32"/>
<dbReference type="Proteomes" id="UP000294028">
    <property type="component" value="Unassembled WGS sequence"/>
</dbReference>
<proteinExistence type="predicted"/>
<keyword evidence="2" id="KW-1133">Transmembrane helix</keyword>
<feature type="transmembrane region" description="Helical" evidence="2">
    <location>
        <begin position="67"/>
        <end position="89"/>
    </location>
</feature>
<gene>
    <name evidence="3" type="ORF">ELS19_15150</name>
</gene>
<feature type="region of interest" description="Disordered" evidence="1">
    <location>
        <begin position="1"/>
        <end position="29"/>
    </location>
</feature>
<sequence length="132" mass="13670">MVPDDTVTSTSSTTIERDTDRSATDSAANTDVRAAVADGGAGPSSAVNPTPPSDSAYDQVYQATKDAIWYVVGTVTLALFHFVLALTALAVAWDGVATITGSQASQADIAVGIIAASVFLFSSYRVYVLMTE</sequence>
<feature type="transmembrane region" description="Helical" evidence="2">
    <location>
        <begin position="109"/>
        <end position="128"/>
    </location>
</feature>
<accession>A0A482TC32</accession>
<reference evidence="3 4" key="1">
    <citation type="submission" date="2018-12" db="EMBL/GenBank/DDBJ databases">
        <title>Genome analysis provides insights into bioremediation potentialities of Halogeometricum borinquense strain N11.</title>
        <authorList>
            <person name="Najjari A."/>
            <person name="Youssef N."/>
            <person name="Fhoula I."/>
            <person name="Ben Dhia O."/>
            <person name="Mahjoubi M."/>
            <person name="Ouzari H.I."/>
            <person name="Cherif A."/>
        </authorList>
    </citation>
    <scope>NUCLEOTIDE SEQUENCE [LARGE SCALE GENOMIC DNA]</scope>
    <source>
        <strain evidence="3 4">N11</strain>
    </source>
</reference>
<keyword evidence="2" id="KW-0812">Transmembrane</keyword>
<feature type="compositionally biased region" description="Low complexity" evidence="1">
    <location>
        <begin position="1"/>
        <end position="14"/>
    </location>
</feature>
<name>A0A482TC32_9EURY</name>
<keyword evidence="2" id="KW-0472">Membrane</keyword>
<evidence type="ECO:0000313" key="3">
    <source>
        <dbReference type="EMBL" id="RYJ15150.1"/>
    </source>
</evidence>
<evidence type="ECO:0000256" key="2">
    <source>
        <dbReference type="SAM" id="Phobius"/>
    </source>
</evidence>